<accession>A0A495IVW2</accession>
<dbReference type="AlphaFoldDB" id="A0A495IVW2"/>
<dbReference type="Gene3D" id="1.25.40.390">
    <property type="match status" value="1"/>
</dbReference>
<dbReference type="RefSeq" id="WP_121196526.1">
    <property type="nucleotide sequence ID" value="NZ_RBKU01000001.1"/>
</dbReference>
<evidence type="ECO:0000256" key="3">
    <source>
        <dbReference type="ARBA" id="ARBA00022729"/>
    </source>
</evidence>
<dbReference type="OrthoDB" id="653598at2"/>
<evidence type="ECO:0000256" key="2">
    <source>
        <dbReference type="ARBA" id="ARBA00006275"/>
    </source>
</evidence>
<evidence type="ECO:0000313" key="8">
    <source>
        <dbReference type="EMBL" id="RKR80702.1"/>
    </source>
</evidence>
<dbReference type="EMBL" id="RBKU01000001">
    <property type="protein sequence ID" value="RKR80702.1"/>
    <property type="molecule type" value="Genomic_DNA"/>
</dbReference>
<dbReference type="Proteomes" id="UP000268007">
    <property type="component" value="Unassembled WGS sequence"/>
</dbReference>
<evidence type="ECO:0000256" key="4">
    <source>
        <dbReference type="ARBA" id="ARBA00023136"/>
    </source>
</evidence>
<evidence type="ECO:0000256" key="1">
    <source>
        <dbReference type="ARBA" id="ARBA00004442"/>
    </source>
</evidence>
<sequence>MNTHKTLYTVILSFLICATACKKQDDWLAAKSNLNSVIPQTTADFQALLDRTFTLNYVYATAGNVGADNSYIPDASIPLVNETERNLYSWKQTIWSGGTSPEWNDFFINIELANVALDGLAKISSDSPDYNNVKGQALFHRAMGYYTLTQLFCKAYNKTTASSDLGLPIRLTSDVNILVQRSSLQDTYNQIISDASLASQLLSATQPYLQRPVNAAADALLAKAYLNMGDYINAQTYSSAAINIHPALLDYNNSTIASPTATYRFPQYGKGNPEILFYSYGGFYSSVNPVSTSKGIVASDLYSSYDVNDLRKTLFYTVTGGNVKYRGTYSGNSADFCGLATNEVYLIRAESEARQGLTSAAMNDLNHLLINRYKTNNFTPLVAADAQTALKMILQERRKELPFVSNIRWEDLKRLNLDPVFQATLSKTISGTTYTLNPNDKLYVLPIPDTEIQISGLQQNQR</sequence>
<feature type="domain" description="RagB/SusD" evidence="6">
    <location>
        <begin position="309"/>
        <end position="460"/>
    </location>
</feature>
<keyword evidence="9" id="KW-1185">Reference proteome</keyword>
<evidence type="ECO:0000259" key="7">
    <source>
        <dbReference type="Pfam" id="PF14322"/>
    </source>
</evidence>
<dbReference type="InterPro" id="IPR012944">
    <property type="entry name" value="SusD_RagB_dom"/>
</dbReference>
<dbReference type="Pfam" id="PF07980">
    <property type="entry name" value="SusD_RagB"/>
    <property type="match status" value="1"/>
</dbReference>
<name>A0A495IVW2_9SPHI</name>
<protein>
    <submittedName>
        <fullName evidence="8">SusD-like starch-binding protein associating with outer membrane</fullName>
    </submittedName>
</protein>
<comment type="caution">
    <text evidence="8">The sequence shown here is derived from an EMBL/GenBank/DDBJ whole genome shotgun (WGS) entry which is preliminary data.</text>
</comment>
<organism evidence="8 9">
    <name type="scientific">Mucilaginibacter gracilis</name>
    <dbReference type="NCBI Taxonomy" id="423350"/>
    <lineage>
        <taxon>Bacteria</taxon>
        <taxon>Pseudomonadati</taxon>
        <taxon>Bacteroidota</taxon>
        <taxon>Sphingobacteriia</taxon>
        <taxon>Sphingobacteriales</taxon>
        <taxon>Sphingobacteriaceae</taxon>
        <taxon>Mucilaginibacter</taxon>
    </lineage>
</organism>
<evidence type="ECO:0000313" key="9">
    <source>
        <dbReference type="Proteomes" id="UP000268007"/>
    </source>
</evidence>
<dbReference type="GO" id="GO:0009279">
    <property type="term" value="C:cell outer membrane"/>
    <property type="evidence" value="ECO:0007669"/>
    <property type="project" value="UniProtKB-SubCell"/>
</dbReference>
<comment type="similarity">
    <text evidence="2">Belongs to the SusD family.</text>
</comment>
<dbReference type="Pfam" id="PF14322">
    <property type="entry name" value="SusD-like_3"/>
    <property type="match status" value="1"/>
</dbReference>
<comment type="subcellular location">
    <subcellularLocation>
        <location evidence="1">Cell outer membrane</location>
    </subcellularLocation>
</comment>
<keyword evidence="3" id="KW-0732">Signal</keyword>
<dbReference type="SUPFAM" id="SSF48452">
    <property type="entry name" value="TPR-like"/>
    <property type="match status" value="1"/>
</dbReference>
<dbReference type="InterPro" id="IPR033985">
    <property type="entry name" value="SusD-like_N"/>
</dbReference>
<evidence type="ECO:0000256" key="5">
    <source>
        <dbReference type="ARBA" id="ARBA00023237"/>
    </source>
</evidence>
<dbReference type="InterPro" id="IPR011990">
    <property type="entry name" value="TPR-like_helical_dom_sf"/>
</dbReference>
<proteinExistence type="inferred from homology"/>
<gene>
    <name evidence="8" type="ORF">BDD43_0834</name>
</gene>
<evidence type="ECO:0000259" key="6">
    <source>
        <dbReference type="Pfam" id="PF07980"/>
    </source>
</evidence>
<keyword evidence="5" id="KW-0998">Cell outer membrane</keyword>
<reference evidence="8 9" key="1">
    <citation type="submission" date="2018-10" db="EMBL/GenBank/DDBJ databases">
        <title>Genomic Encyclopedia of Archaeal and Bacterial Type Strains, Phase II (KMG-II): from individual species to whole genera.</title>
        <authorList>
            <person name="Goeker M."/>
        </authorList>
    </citation>
    <scope>NUCLEOTIDE SEQUENCE [LARGE SCALE GENOMIC DNA]</scope>
    <source>
        <strain evidence="8 9">DSM 18602</strain>
    </source>
</reference>
<feature type="domain" description="SusD-like N-terminal" evidence="7">
    <location>
        <begin position="26"/>
        <end position="226"/>
    </location>
</feature>
<keyword evidence="4" id="KW-0472">Membrane</keyword>